<dbReference type="EMBL" id="VSWC01000066">
    <property type="protein sequence ID" value="KAA1097502.1"/>
    <property type="molecule type" value="Genomic_DNA"/>
</dbReference>
<dbReference type="EMBL" id="VDEP01000069">
    <property type="protein sequence ID" value="KAA1134131.1"/>
    <property type="molecule type" value="Genomic_DNA"/>
</dbReference>
<dbReference type="Proteomes" id="UP000325313">
    <property type="component" value="Unassembled WGS sequence"/>
</dbReference>
<evidence type="ECO:0000313" key="4">
    <source>
        <dbReference type="Proteomes" id="UP000324748"/>
    </source>
</evidence>
<proteinExistence type="predicted"/>
<dbReference type="Proteomes" id="UP000324748">
    <property type="component" value="Unassembled WGS sequence"/>
</dbReference>
<evidence type="ECO:0000313" key="5">
    <source>
        <dbReference type="Proteomes" id="UP000325313"/>
    </source>
</evidence>
<protein>
    <submittedName>
        <fullName evidence="3">Uncharacterized protein</fullName>
    </submittedName>
</protein>
<evidence type="ECO:0000256" key="1">
    <source>
        <dbReference type="SAM" id="MobiDB-lite"/>
    </source>
</evidence>
<name>A0A5B0S7M5_PUCGR</name>
<evidence type="ECO:0000313" key="2">
    <source>
        <dbReference type="EMBL" id="KAA1097502.1"/>
    </source>
</evidence>
<comment type="caution">
    <text evidence="3">The sequence shown here is derived from an EMBL/GenBank/DDBJ whole genome shotgun (WGS) entry which is preliminary data.</text>
</comment>
<keyword evidence="4" id="KW-1185">Reference proteome</keyword>
<feature type="region of interest" description="Disordered" evidence="1">
    <location>
        <begin position="40"/>
        <end position="73"/>
    </location>
</feature>
<accession>A0A5B0S7M5</accession>
<sequence length="73" mass="8358">MYRHNSQSFQLFGARQKDTISLKTMKPVFMETNNAIIISTSWQRRRGSGLPSPENSPDEEEVPPQESSCEKQT</sequence>
<evidence type="ECO:0000313" key="3">
    <source>
        <dbReference type="EMBL" id="KAA1134131.1"/>
    </source>
</evidence>
<dbReference type="AlphaFoldDB" id="A0A5B0S7M5"/>
<organism evidence="3 5">
    <name type="scientific">Puccinia graminis f. sp. tritici</name>
    <dbReference type="NCBI Taxonomy" id="56615"/>
    <lineage>
        <taxon>Eukaryota</taxon>
        <taxon>Fungi</taxon>
        <taxon>Dikarya</taxon>
        <taxon>Basidiomycota</taxon>
        <taxon>Pucciniomycotina</taxon>
        <taxon>Pucciniomycetes</taxon>
        <taxon>Pucciniales</taxon>
        <taxon>Pucciniaceae</taxon>
        <taxon>Puccinia</taxon>
    </lineage>
</organism>
<gene>
    <name evidence="2" type="ORF">PGT21_009033</name>
    <name evidence="3" type="ORF">PGTUg99_029218</name>
</gene>
<reference evidence="4 5" key="1">
    <citation type="submission" date="2019-05" db="EMBL/GenBank/DDBJ databases">
        <title>Emergence of the Ug99 lineage of the wheat stem rust pathogen through somatic hybridization.</title>
        <authorList>
            <person name="Li F."/>
            <person name="Upadhyaya N.M."/>
            <person name="Sperschneider J."/>
            <person name="Matny O."/>
            <person name="Nguyen-Phuc H."/>
            <person name="Mago R."/>
            <person name="Raley C."/>
            <person name="Miller M.E."/>
            <person name="Silverstein K.A.T."/>
            <person name="Henningsen E."/>
            <person name="Hirsch C.D."/>
            <person name="Visser B."/>
            <person name="Pretorius Z.A."/>
            <person name="Steffenson B.J."/>
            <person name="Schwessinger B."/>
            <person name="Dodds P.N."/>
            <person name="Figueroa M."/>
        </authorList>
    </citation>
    <scope>NUCLEOTIDE SEQUENCE [LARGE SCALE GENOMIC DNA]</scope>
    <source>
        <strain evidence="2">21-0</strain>
        <strain evidence="3 5">Ug99</strain>
    </source>
</reference>